<evidence type="ECO:0000313" key="1">
    <source>
        <dbReference type="EMBL" id="KIW02095.1"/>
    </source>
</evidence>
<name>A0A0D2A6B3_9PEZI</name>
<keyword evidence="2" id="KW-1185">Reference proteome</keyword>
<reference evidence="1 2" key="1">
    <citation type="submission" date="2015-01" db="EMBL/GenBank/DDBJ databases">
        <title>The Genome Sequence of Ochroconis gallopava CBS43764.</title>
        <authorList>
            <consortium name="The Broad Institute Genomics Platform"/>
            <person name="Cuomo C."/>
            <person name="de Hoog S."/>
            <person name="Gorbushina A."/>
            <person name="Stielow B."/>
            <person name="Teixiera M."/>
            <person name="Abouelleil A."/>
            <person name="Chapman S.B."/>
            <person name="Priest M."/>
            <person name="Young S.K."/>
            <person name="Wortman J."/>
            <person name="Nusbaum C."/>
            <person name="Birren B."/>
        </authorList>
    </citation>
    <scope>NUCLEOTIDE SEQUENCE [LARGE SCALE GENOMIC DNA]</scope>
    <source>
        <strain evidence="1 2">CBS 43764</strain>
    </source>
</reference>
<dbReference type="Proteomes" id="UP000053259">
    <property type="component" value="Unassembled WGS sequence"/>
</dbReference>
<dbReference type="AlphaFoldDB" id="A0A0D2A6B3"/>
<proteinExistence type="predicted"/>
<sequence length="153" mass="17068">MASTEHSSYRNASTTAAVAAAADAERYFFPLKNDVLERKWMCEIKPKVEACLRNEGIWPCIRTVHLCRLGRSATDSKVVARISHFRALPARWQNPALDVARATYEDVLGDVFAAYGLEWELVRVKEAAADTWAASTAGGWRDFTDPNDPLAPR</sequence>
<dbReference type="HOGENOM" id="CLU_1714722_0_0_1"/>
<dbReference type="GeneID" id="27314558"/>
<gene>
    <name evidence="1" type="ORF">PV09_06585</name>
</gene>
<accession>A0A0D2A6B3</accession>
<dbReference type="EMBL" id="KN847551">
    <property type="protein sequence ID" value="KIW02095.1"/>
    <property type="molecule type" value="Genomic_DNA"/>
</dbReference>
<evidence type="ECO:0000313" key="2">
    <source>
        <dbReference type="Proteomes" id="UP000053259"/>
    </source>
</evidence>
<dbReference type="VEuPathDB" id="FungiDB:PV09_06585"/>
<organism evidence="1 2">
    <name type="scientific">Verruconis gallopava</name>
    <dbReference type="NCBI Taxonomy" id="253628"/>
    <lineage>
        <taxon>Eukaryota</taxon>
        <taxon>Fungi</taxon>
        <taxon>Dikarya</taxon>
        <taxon>Ascomycota</taxon>
        <taxon>Pezizomycotina</taxon>
        <taxon>Dothideomycetes</taxon>
        <taxon>Pleosporomycetidae</taxon>
        <taxon>Venturiales</taxon>
        <taxon>Sympoventuriaceae</taxon>
        <taxon>Verruconis</taxon>
    </lineage>
</organism>
<dbReference type="InParanoid" id="A0A0D2A6B3"/>
<dbReference type="RefSeq" id="XP_016211964.1">
    <property type="nucleotide sequence ID" value="XM_016360252.1"/>
</dbReference>
<protein>
    <submittedName>
        <fullName evidence="1">Uncharacterized protein</fullName>
    </submittedName>
</protein>